<dbReference type="STRING" id="1454373.ACMU_06080"/>
<dbReference type="EMBL" id="JFKE01000002">
    <property type="protein sequence ID" value="KAJ56508.1"/>
    <property type="molecule type" value="Genomic_DNA"/>
</dbReference>
<protein>
    <recommendedName>
        <fullName evidence="3">AAA+ family ATPase</fullName>
    </recommendedName>
</protein>
<keyword evidence="2" id="KW-1185">Reference proteome</keyword>
<accession>A0A037ZK80</accession>
<dbReference type="Proteomes" id="UP000026249">
    <property type="component" value="Unassembled WGS sequence"/>
</dbReference>
<evidence type="ECO:0008006" key="3">
    <source>
        <dbReference type="Google" id="ProtNLM"/>
    </source>
</evidence>
<organism evidence="1 2">
    <name type="scientific">Actibacterium mucosum KCTC 23349</name>
    <dbReference type="NCBI Taxonomy" id="1454373"/>
    <lineage>
        <taxon>Bacteria</taxon>
        <taxon>Pseudomonadati</taxon>
        <taxon>Pseudomonadota</taxon>
        <taxon>Alphaproteobacteria</taxon>
        <taxon>Rhodobacterales</taxon>
        <taxon>Roseobacteraceae</taxon>
        <taxon>Actibacterium</taxon>
    </lineage>
</organism>
<evidence type="ECO:0000313" key="2">
    <source>
        <dbReference type="Proteomes" id="UP000026249"/>
    </source>
</evidence>
<gene>
    <name evidence="1" type="ORF">ACMU_06080</name>
</gene>
<comment type="caution">
    <text evidence="1">The sequence shown here is derived from an EMBL/GenBank/DDBJ whole genome shotgun (WGS) entry which is preliminary data.</text>
</comment>
<dbReference type="AlphaFoldDB" id="A0A037ZK80"/>
<evidence type="ECO:0000313" key="1">
    <source>
        <dbReference type="EMBL" id="KAJ56508.1"/>
    </source>
</evidence>
<name>A0A037ZK80_9RHOB</name>
<sequence>MGYDMHMKQVLIIGAVALATTGAARAEGDMREGLSLLEQGAQLFMRGLADEMEPALRELTDNVEPAMRQLMQQMEPAMQELLGMIDNLDAYHMPERLPNGDIIIRRKSPSEMQTLPEQAPDIEI</sequence>
<proteinExistence type="predicted"/>
<reference evidence="1 2" key="1">
    <citation type="submission" date="2014-03" db="EMBL/GenBank/DDBJ databases">
        <title>Draft Genome Sequence of Actibacterium mucosum KCTC 23349, a Marine Alphaproteobacterium with Complex Ionic Requirements Isolated from Mediterranean Seawater at Malvarrosa Beach, Valencia, Spain.</title>
        <authorList>
            <person name="Arahal D.R."/>
            <person name="Shao Z."/>
            <person name="Lai Q."/>
            <person name="Pujalte M.J."/>
        </authorList>
    </citation>
    <scope>NUCLEOTIDE SEQUENCE [LARGE SCALE GENOMIC DNA]</scope>
    <source>
        <strain evidence="1 2">KCTC 23349</strain>
    </source>
</reference>